<feature type="domain" description="RNA-binding S4" evidence="4">
    <location>
        <begin position="15"/>
        <end position="72"/>
    </location>
</feature>
<dbReference type="InterPro" id="IPR020103">
    <property type="entry name" value="PsdUridine_synth_cat_dom_sf"/>
</dbReference>
<protein>
    <submittedName>
        <fullName evidence="5">23S rRNA pseudouridine955/2504/2580 synthase</fullName>
    </submittedName>
</protein>
<dbReference type="CDD" id="cd02869">
    <property type="entry name" value="PseudoU_synth_RluA_like"/>
    <property type="match status" value="1"/>
</dbReference>
<dbReference type="Gene3D" id="3.30.2350.10">
    <property type="entry name" value="Pseudouridine synthase"/>
    <property type="match status" value="1"/>
</dbReference>
<accession>A0A1T4KUD4</accession>
<dbReference type="AlphaFoldDB" id="A0A1T4KUD4"/>
<keyword evidence="3" id="KW-0694">RNA-binding</keyword>
<dbReference type="InterPro" id="IPR050188">
    <property type="entry name" value="RluA_PseudoU_synthase"/>
</dbReference>
<keyword evidence="2" id="KW-0413">Isomerase</keyword>
<dbReference type="SUPFAM" id="SSF55174">
    <property type="entry name" value="Alpha-L RNA-binding motif"/>
    <property type="match status" value="1"/>
</dbReference>
<keyword evidence="6" id="KW-1185">Reference proteome</keyword>
<dbReference type="SUPFAM" id="SSF55120">
    <property type="entry name" value="Pseudouridine synthase"/>
    <property type="match status" value="1"/>
</dbReference>
<evidence type="ECO:0000256" key="3">
    <source>
        <dbReference type="PROSITE-ProRule" id="PRU00182"/>
    </source>
</evidence>
<proteinExistence type="inferred from homology"/>
<dbReference type="GeneID" id="303366595"/>
<evidence type="ECO:0000313" key="5">
    <source>
        <dbReference type="EMBL" id="SJZ46006.1"/>
    </source>
</evidence>
<organism evidence="5 6">
    <name type="scientific">Treponema berlinense</name>
    <dbReference type="NCBI Taxonomy" id="225004"/>
    <lineage>
        <taxon>Bacteria</taxon>
        <taxon>Pseudomonadati</taxon>
        <taxon>Spirochaetota</taxon>
        <taxon>Spirochaetia</taxon>
        <taxon>Spirochaetales</taxon>
        <taxon>Treponemataceae</taxon>
        <taxon>Treponema</taxon>
    </lineage>
</organism>
<dbReference type="Pfam" id="PF01479">
    <property type="entry name" value="S4"/>
    <property type="match status" value="1"/>
</dbReference>
<dbReference type="PROSITE" id="PS50889">
    <property type="entry name" value="S4"/>
    <property type="match status" value="1"/>
</dbReference>
<dbReference type="SMART" id="SM00363">
    <property type="entry name" value="S4"/>
    <property type="match status" value="1"/>
</dbReference>
<evidence type="ECO:0000256" key="2">
    <source>
        <dbReference type="ARBA" id="ARBA00023235"/>
    </source>
</evidence>
<dbReference type="Gene3D" id="3.10.290.10">
    <property type="entry name" value="RNA-binding S4 domain"/>
    <property type="match status" value="1"/>
</dbReference>
<dbReference type="GO" id="GO:0120159">
    <property type="term" value="F:rRNA pseudouridine synthase activity"/>
    <property type="evidence" value="ECO:0007669"/>
    <property type="project" value="UniProtKB-ARBA"/>
</dbReference>
<dbReference type="EMBL" id="FUXC01000001">
    <property type="protein sequence ID" value="SJZ46006.1"/>
    <property type="molecule type" value="Genomic_DNA"/>
</dbReference>
<evidence type="ECO:0000313" key="6">
    <source>
        <dbReference type="Proteomes" id="UP000190395"/>
    </source>
</evidence>
<reference evidence="5 6" key="1">
    <citation type="submission" date="2017-02" db="EMBL/GenBank/DDBJ databases">
        <authorList>
            <person name="Peterson S.W."/>
        </authorList>
    </citation>
    <scope>NUCLEOTIDE SEQUENCE [LARGE SCALE GENOMIC DNA]</scope>
    <source>
        <strain evidence="5 6">ATCC BAA-909</strain>
    </source>
</reference>
<dbReference type="STRING" id="225004.SAMN02745152_00319"/>
<dbReference type="InterPro" id="IPR002942">
    <property type="entry name" value="S4_RNA-bd"/>
</dbReference>
<dbReference type="PANTHER" id="PTHR21600">
    <property type="entry name" value="MITOCHONDRIAL RNA PSEUDOURIDINE SYNTHASE"/>
    <property type="match status" value="1"/>
</dbReference>
<dbReference type="GO" id="GO:0003723">
    <property type="term" value="F:RNA binding"/>
    <property type="evidence" value="ECO:0007669"/>
    <property type="project" value="UniProtKB-KW"/>
</dbReference>
<dbReference type="CDD" id="cd00165">
    <property type="entry name" value="S4"/>
    <property type="match status" value="1"/>
</dbReference>
<evidence type="ECO:0000256" key="1">
    <source>
        <dbReference type="ARBA" id="ARBA00010876"/>
    </source>
</evidence>
<comment type="similarity">
    <text evidence="1">Belongs to the pseudouridine synthase RluA family.</text>
</comment>
<sequence length="326" mass="37168">MEFIRFKTGKDDEGRRLDRIAKKLLSEENLSQLYKALRNGLIKVNEKKQKGEYRIQKGDEIKIASFLAENAVPADKKNQEKITPLPEEWIVIRTQELLFLNKPYDLPVQKSKAGERALNVLVQEDYDFQNIRKSLSFRTGPLHRLDRRTTGLIAFSQNLEGAQAFSKAIQEHRIKKTYLAIVEGALEQTETWTEKISRNEKDLNSSKFHTVSVDSDSKNSKESNTTAIPIAYGKYKGIQVSLVKFIISTGRTHQIRATSAYHSHPLLGDTVYGARQISEKQNLFLHSYSLEFQENLFSLPKKIVCPPGENFVSVLKSALINLPCEL</sequence>
<dbReference type="Proteomes" id="UP000190395">
    <property type="component" value="Unassembled WGS sequence"/>
</dbReference>
<dbReference type="RefSeq" id="WP_078930072.1">
    <property type="nucleotide sequence ID" value="NZ_FUXC01000001.1"/>
</dbReference>
<gene>
    <name evidence="5" type="ORF">SAMN02745152_00319</name>
</gene>
<dbReference type="OrthoDB" id="305739at2"/>
<dbReference type="InterPro" id="IPR036986">
    <property type="entry name" value="S4_RNA-bd_sf"/>
</dbReference>
<dbReference type="InterPro" id="IPR006145">
    <property type="entry name" value="PsdUridine_synth_RsuA/RluA"/>
</dbReference>
<dbReference type="Pfam" id="PF00849">
    <property type="entry name" value="PseudoU_synth_2"/>
    <property type="match status" value="1"/>
</dbReference>
<evidence type="ECO:0000259" key="4">
    <source>
        <dbReference type="SMART" id="SM00363"/>
    </source>
</evidence>
<name>A0A1T4KUD4_9SPIR</name>
<dbReference type="GO" id="GO:0000455">
    <property type="term" value="P:enzyme-directed rRNA pseudouridine synthesis"/>
    <property type="evidence" value="ECO:0007669"/>
    <property type="project" value="UniProtKB-ARBA"/>
</dbReference>